<reference evidence="3" key="1">
    <citation type="submission" date="2022-12" db="EMBL/GenBank/DDBJ databases">
        <title>Draft genome assemblies for two species of Escallonia (Escalloniales).</title>
        <authorList>
            <person name="Chanderbali A."/>
            <person name="Dervinis C."/>
            <person name="Anghel I."/>
            <person name="Soltis D."/>
            <person name="Soltis P."/>
            <person name="Zapata F."/>
        </authorList>
    </citation>
    <scope>NUCLEOTIDE SEQUENCE</scope>
    <source>
        <strain evidence="3">UCBG64.0493</strain>
        <tissue evidence="3">Leaf</tissue>
    </source>
</reference>
<dbReference type="Pfam" id="PF01535">
    <property type="entry name" value="PPR"/>
    <property type="match status" value="1"/>
</dbReference>
<dbReference type="InterPro" id="IPR002885">
    <property type="entry name" value="PPR_rpt"/>
</dbReference>
<dbReference type="InterPro" id="IPR046960">
    <property type="entry name" value="PPR_At4g14850-like_plant"/>
</dbReference>
<proteinExistence type="predicted"/>
<evidence type="ECO:0000256" key="1">
    <source>
        <dbReference type="ARBA" id="ARBA00022737"/>
    </source>
</evidence>
<evidence type="ECO:0000313" key="4">
    <source>
        <dbReference type="Proteomes" id="UP001188597"/>
    </source>
</evidence>
<dbReference type="Proteomes" id="UP001188597">
    <property type="component" value="Unassembled WGS sequence"/>
</dbReference>
<gene>
    <name evidence="3" type="ORF">RJ639_040893</name>
</gene>
<dbReference type="PANTHER" id="PTHR24015">
    <property type="entry name" value="OS07G0578800 PROTEIN-RELATED"/>
    <property type="match status" value="1"/>
</dbReference>
<evidence type="ECO:0008006" key="5">
    <source>
        <dbReference type="Google" id="ProtNLM"/>
    </source>
</evidence>
<protein>
    <recommendedName>
        <fullName evidence="5">Pentatricopeptide repeat-containing protein</fullName>
    </recommendedName>
</protein>
<accession>A0AA89BBX2</accession>
<dbReference type="PANTHER" id="PTHR24015:SF548">
    <property type="entry name" value="OS08G0340900 PROTEIN"/>
    <property type="match status" value="1"/>
</dbReference>
<feature type="repeat" description="PPR" evidence="2">
    <location>
        <begin position="122"/>
        <end position="156"/>
    </location>
</feature>
<sequence>MLLQTTIRNKGASLSQIIQLSTVIDLKTSLHSSSADQTQSHSPASTIYTVHSTNQLPFDYASFLNSCIARRAIEPGRQLHAHLCIKGLGSDTKLATKLVHLYSTCNYLSNAHLLFDRIPKSNLFLWNVLIRGYAWNGPFDVAISLYYQMVDFGLVPDNFTFPFVLKACSALSAVDVGRNIHDHVKRTGWETDIFVGAALIDMYAKCGCVGSSRQVFDKIEVRDIVMWNSMLAASSQKWASGGMLGFVR</sequence>
<evidence type="ECO:0000256" key="2">
    <source>
        <dbReference type="PROSITE-ProRule" id="PRU00708"/>
    </source>
</evidence>
<dbReference type="EMBL" id="JAVXUP010000475">
    <property type="protein sequence ID" value="KAK3027061.1"/>
    <property type="molecule type" value="Genomic_DNA"/>
</dbReference>
<dbReference type="NCBIfam" id="TIGR00756">
    <property type="entry name" value="PPR"/>
    <property type="match status" value="1"/>
</dbReference>
<dbReference type="PROSITE" id="PS51375">
    <property type="entry name" value="PPR"/>
    <property type="match status" value="1"/>
</dbReference>
<comment type="caution">
    <text evidence="3">The sequence shown here is derived from an EMBL/GenBank/DDBJ whole genome shotgun (WGS) entry which is preliminary data.</text>
</comment>
<keyword evidence="1" id="KW-0677">Repeat</keyword>
<dbReference type="GO" id="GO:0009451">
    <property type="term" value="P:RNA modification"/>
    <property type="evidence" value="ECO:0007669"/>
    <property type="project" value="InterPro"/>
</dbReference>
<dbReference type="Pfam" id="PF13041">
    <property type="entry name" value="PPR_2"/>
    <property type="match status" value="1"/>
</dbReference>
<organism evidence="3 4">
    <name type="scientific">Escallonia herrerae</name>
    <dbReference type="NCBI Taxonomy" id="1293975"/>
    <lineage>
        <taxon>Eukaryota</taxon>
        <taxon>Viridiplantae</taxon>
        <taxon>Streptophyta</taxon>
        <taxon>Embryophyta</taxon>
        <taxon>Tracheophyta</taxon>
        <taxon>Spermatophyta</taxon>
        <taxon>Magnoliopsida</taxon>
        <taxon>eudicotyledons</taxon>
        <taxon>Gunneridae</taxon>
        <taxon>Pentapetalae</taxon>
        <taxon>asterids</taxon>
        <taxon>campanulids</taxon>
        <taxon>Escalloniales</taxon>
        <taxon>Escalloniaceae</taxon>
        <taxon>Escallonia</taxon>
    </lineage>
</organism>
<dbReference type="Gene3D" id="1.25.40.10">
    <property type="entry name" value="Tetratricopeptide repeat domain"/>
    <property type="match status" value="2"/>
</dbReference>
<name>A0AA89BBX2_9ASTE</name>
<evidence type="ECO:0000313" key="3">
    <source>
        <dbReference type="EMBL" id="KAK3027061.1"/>
    </source>
</evidence>
<dbReference type="InterPro" id="IPR011990">
    <property type="entry name" value="TPR-like_helical_dom_sf"/>
</dbReference>
<dbReference type="AlphaFoldDB" id="A0AA89BBX2"/>
<keyword evidence="4" id="KW-1185">Reference proteome</keyword>
<dbReference type="GO" id="GO:0003723">
    <property type="term" value="F:RNA binding"/>
    <property type="evidence" value="ECO:0007669"/>
    <property type="project" value="InterPro"/>
</dbReference>